<comment type="subcellular location">
    <subcellularLocation>
        <location evidence="1">Nucleus</location>
    </subcellularLocation>
</comment>
<comment type="similarity">
    <text evidence="2">Belongs to the THOC7 family.</text>
</comment>
<reference evidence="6 7" key="1">
    <citation type="submission" date="2023-10" db="EMBL/GenBank/DDBJ databases">
        <title>Genomes of two closely related lineages of the louse Polyplax serrata with different host specificities.</title>
        <authorList>
            <person name="Martinu J."/>
            <person name="Tarabai H."/>
            <person name="Stefka J."/>
            <person name="Hypsa V."/>
        </authorList>
    </citation>
    <scope>NUCLEOTIDE SEQUENCE [LARGE SCALE GENOMIC DNA]</scope>
    <source>
        <strain evidence="6">HR10_N</strain>
    </source>
</reference>
<dbReference type="GO" id="GO:0006406">
    <property type="term" value="P:mRNA export from nucleus"/>
    <property type="evidence" value="ECO:0007669"/>
    <property type="project" value="TreeGrafter"/>
</dbReference>
<dbReference type="AlphaFoldDB" id="A0AAN8PKP4"/>
<evidence type="ECO:0008006" key="8">
    <source>
        <dbReference type="Google" id="ProtNLM"/>
    </source>
</evidence>
<feature type="coiled-coil region" evidence="5">
    <location>
        <begin position="153"/>
        <end position="180"/>
    </location>
</feature>
<dbReference type="PANTHER" id="PTHR23405">
    <property type="entry name" value="MAINTENANCE OF KILLER 16 MAK16 PROTEIN-RELATED"/>
    <property type="match status" value="1"/>
</dbReference>
<dbReference type="EMBL" id="JAWJWE010000004">
    <property type="protein sequence ID" value="KAK6636876.1"/>
    <property type="molecule type" value="Genomic_DNA"/>
</dbReference>
<gene>
    <name evidence="6" type="ORF">RUM43_010540</name>
</gene>
<evidence type="ECO:0000256" key="1">
    <source>
        <dbReference type="ARBA" id="ARBA00004123"/>
    </source>
</evidence>
<evidence type="ECO:0000313" key="6">
    <source>
        <dbReference type="EMBL" id="KAK6636876.1"/>
    </source>
</evidence>
<keyword evidence="3 5" id="KW-0175">Coiled coil</keyword>
<dbReference type="Proteomes" id="UP001372834">
    <property type="component" value="Unassembled WGS sequence"/>
</dbReference>
<evidence type="ECO:0000256" key="2">
    <source>
        <dbReference type="ARBA" id="ARBA00006482"/>
    </source>
</evidence>
<accession>A0AAN8PKP4</accession>
<name>A0AAN8PKP4_POLSC</name>
<sequence>MTDGEFTILRRTTSGVSDNFMCIVFSEDVIKRRLLIDGDGTGDDRRLNVLQKLIIKWCNSEESPEENQLSLDRILSQLVNCEYTVRKSQKVARMNAVELDNYQNLSKKIKNDIKEEKKIIEKTKAALVEAKVVRRNKMECDLLGNAINEQPDRKETGRKLDQLKNELKNLKECREQIGKKMLHRRQQFHALTVTIQQLRSTIEDGGDNNLTSNSMSIDMSDEEDVVMV</sequence>
<evidence type="ECO:0000256" key="4">
    <source>
        <dbReference type="ARBA" id="ARBA00023242"/>
    </source>
</evidence>
<dbReference type="Pfam" id="PF05615">
    <property type="entry name" value="THOC7"/>
    <property type="match status" value="1"/>
</dbReference>
<evidence type="ECO:0000313" key="7">
    <source>
        <dbReference type="Proteomes" id="UP001372834"/>
    </source>
</evidence>
<dbReference type="GO" id="GO:0000445">
    <property type="term" value="C:THO complex part of transcription export complex"/>
    <property type="evidence" value="ECO:0007669"/>
    <property type="project" value="InterPro"/>
</dbReference>
<dbReference type="GO" id="GO:0006397">
    <property type="term" value="P:mRNA processing"/>
    <property type="evidence" value="ECO:0007669"/>
    <property type="project" value="InterPro"/>
</dbReference>
<dbReference type="InterPro" id="IPR008501">
    <property type="entry name" value="THOC7/Mft1"/>
</dbReference>
<protein>
    <recommendedName>
        <fullName evidence="8">THO complex subunit 7</fullName>
    </recommendedName>
</protein>
<dbReference type="PANTHER" id="PTHR23405:SF5">
    <property type="entry name" value="THO COMPLEX SUBUNIT 7 HOMOLOG"/>
    <property type="match status" value="1"/>
</dbReference>
<proteinExistence type="inferred from homology"/>
<organism evidence="6 7">
    <name type="scientific">Polyplax serrata</name>
    <name type="common">Common mouse louse</name>
    <dbReference type="NCBI Taxonomy" id="468196"/>
    <lineage>
        <taxon>Eukaryota</taxon>
        <taxon>Metazoa</taxon>
        <taxon>Ecdysozoa</taxon>
        <taxon>Arthropoda</taxon>
        <taxon>Hexapoda</taxon>
        <taxon>Insecta</taxon>
        <taxon>Pterygota</taxon>
        <taxon>Neoptera</taxon>
        <taxon>Paraneoptera</taxon>
        <taxon>Psocodea</taxon>
        <taxon>Troctomorpha</taxon>
        <taxon>Phthiraptera</taxon>
        <taxon>Anoplura</taxon>
        <taxon>Polyplacidae</taxon>
        <taxon>Polyplax</taxon>
    </lineage>
</organism>
<comment type="caution">
    <text evidence="6">The sequence shown here is derived from an EMBL/GenBank/DDBJ whole genome shotgun (WGS) entry which is preliminary data.</text>
</comment>
<evidence type="ECO:0000256" key="5">
    <source>
        <dbReference type="SAM" id="Coils"/>
    </source>
</evidence>
<keyword evidence="4" id="KW-0539">Nucleus</keyword>
<evidence type="ECO:0000256" key="3">
    <source>
        <dbReference type="ARBA" id="ARBA00023054"/>
    </source>
</evidence>